<dbReference type="AlphaFoldDB" id="A0A0E9T340"/>
<reference evidence="1" key="1">
    <citation type="submission" date="2014-11" db="EMBL/GenBank/DDBJ databases">
        <authorList>
            <person name="Amaro Gonzalez C."/>
        </authorList>
    </citation>
    <scope>NUCLEOTIDE SEQUENCE</scope>
</reference>
<protein>
    <submittedName>
        <fullName evidence="1">Uncharacterized protein</fullName>
    </submittedName>
</protein>
<organism evidence="1">
    <name type="scientific">Anguilla anguilla</name>
    <name type="common">European freshwater eel</name>
    <name type="synonym">Muraena anguilla</name>
    <dbReference type="NCBI Taxonomy" id="7936"/>
    <lineage>
        <taxon>Eukaryota</taxon>
        <taxon>Metazoa</taxon>
        <taxon>Chordata</taxon>
        <taxon>Craniata</taxon>
        <taxon>Vertebrata</taxon>
        <taxon>Euteleostomi</taxon>
        <taxon>Actinopterygii</taxon>
        <taxon>Neopterygii</taxon>
        <taxon>Teleostei</taxon>
        <taxon>Anguilliformes</taxon>
        <taxon>Anguillidae</taxon>
        <taxon>Anguilla</taxon>
    </lineage>
</organism>
<evidence type="ECO:0000313" key="1">
    <source>
        <dbReference type="EMBL" id="JAH47370.1"/>
    </source>
</evidence>
<dbReference type="EMBL" id="GBXM01061207">
    <property type="protein sequence ID" value="JAH47370.1"/>
    <property type="molecule type" value="Transcribed_RNA"/>
</dbReference>
<name>A0A0E9T340_ANGAN</name>
<proteinExistence type="predicted"/>
<reference evidence="1" key="2">
    <citation type="journal article" date="2015" name="Fish Shellfish Immunol.">
        <title>Early steps in the European eel (Anguilla anguilla)-Vibrio vulnificus interaction in the gills: Role of the RtxA13 toxin.</title>
        <authorList>
            <person name="Callol A."/>
            <person name="Pajuelo D."/>
            <person name="Ebbesson L."/>
            <person name="Teles M."/>
            <person name="MacKenzie S."/>
            <person name="Amaro C."/>
        </authorList>
    </citation>
    <scope>NUCLEOTIDE SEQUENCE</scope>
</reference>
<accession>A0A0E9T340</accession>
<sequence length="24" mass="2880">MLLLISYPSGKYFKYAMSALKKYY</sequence>